<evidence type="ECO:0000259" key="2">
    <source>
        <dbReference type="PROSITE" id="PS51746"/>
    </source>
</evidence>
<dbReference type="PROSITE" id="PS51746">
    <property type="entry name" value="PPM_2"/>
    <property type="match status" value="1"/>
</dbReference>
<feature type="region of interest" description="Disordered" evidence="1">
    <location>
        <begin position="79"/>
        <end position="131"/>
    </location>
</feature>
<feature type="compositionally biased region" description="Low complexity" evidence="1">
    <location>
        <begin position="1576"/>
        <end position="1593"/>
    </location>
</feature>
<dbReference type="Proteomes" id="UP000269721">
    <property type="component" value="Unassembled WGS sequence"/>
</dbReference>
<gene>
    <name evidence="3" type="ORF">BDK51DRAFT_46803</name>
</gene>
<sequence>MDWTGDSQLFNDRPEPPSDLAAPFSSSQTDRPFRASAFPADVREPADAADVGMNLDAAEPGLSPDAAAARKLPDPLPSFPFPTVSLQSAPTRLPAHTGSAPSSSHPRHTRNPQAAASLPGRKHTKPNCTINEDGHGTFVFEIPSSNSDDECELACGFFLADGHGEALQLTPGAPPASSTLPLKSNAMQFMAHLQNLLPKVVERLVLEAFEEWVGAPEAEEPQEEAPQNAYDVWDFASTIPPVTPAPSVDPETALKDAVVEKLERLHEVLDAALGDEVEGGGPQLCGNNGSTLCLALVLKSFIVFCNVGDSSMMLFDKTTGKPLEVWQRSNGLDLTPAILLHMINSLGNFYHKSGLLSRTTVYCFDVDRLLGMTDGSLVVCFVSDGVKDVLKARQIGSSLVSIESLLKSFVNPELAATPLPIETLLTLASATEVADSHDKRAKAELLECMMSAEETSTPTLQTVCDALVNTAILRRSSDDVTALLVEISAFGGEEPDVQPKRAVRVGPRREETNSPADGDTDMLLFSGEFAPGNDRGASSGTFSGLRKGGGGGRDSESDGKGVASSQPGSDPGAHDVNHTSAGLALSQPEFDPATSGAPNVNHTSVGLALSQPESDSATSGAPDANRTSIGLALSQPEFNTAGGSLLHDTSVGLDNSMDVDGVNAEPKLKTGSAPSHDDGEGPIDTIRLDSDPTSTTPQYEDVDISTAHEGEREDASTGLALSQPECNTAGGSLLHVGLADSMDVDSRTALQTGAAPSHDDGEGPIDTTRLDSGPTPTTPQNEDGEVRSAGEGKRGDASDGANEEQVNGTNADADAKTQTDAALSPDRGDDVSRFDSDPMSHSDDIEMSSAGDGEREGASDGANEKQVDGTNADADATGAALSLDRGSLASRFDYDPLPTVSDGDDVGMSSAGDGQREDAAYEAVEDSQIDGGDVDVHAKIRTDAILSPDDGRLNPDPIPPASQGEEVVMSSAGEGQREDSPCEAKDEPESVGFMGGGAIELDTQATDSDPADAPASLRPPLRVSTFTVQAGLESAYTPTLATFVETLDLGGGLVTYEEVSGGDGDESAYVGAETILSSPQEQYPEALTSIDTSNPGLSLILPAASDPHVDSNADSENAQPSSTDKDSEAQLEVGTDDADLNVDSNVDSADTQASSTTQDSESQFEVGNDVADPNLDSNADSADNQASSTTQDSESQFEVGSDVADPNSDSNADSADTQASSTTHQSETQIEARNDVADPDASLHVSAACCPLMSRADSAAMETSSTSQDSETQLEAGADNGSTLPFLAQTESLELSYDHGGISASSFGFGFGVAVGPDVGGGPIMARSGSRSSVGFDFAIPTEDDGAVSESGAAGSPCVDGASELGPRDVDAMVSGGSGADGAASCSDTTMAGVGANVGVGALLARSSSAGFDFAIPAEDDGVGPGAASEFGAGVGAASLGLNGASDLGLCDANANYPRARDPVVNEPGEDGVASSPGAEVDASSPGESIGDIPLDDEGCARDRHSGSTCSPGESVGDISPVDEGCARNRNSGSTSSDATNPEHIRLTLDESLDESQESPSPDHLSESPANLATWESSTSSAESSASSPSSSSQNGLSDDHDVASHGPDHTYS</sequence>
<feature type="compositionally biased region" description="Polar residues" evidence="1">
    <location>
        <begin position="1529"/>
        <end position="1540"/>
    </location>
</feature>
<feature type="non-terminal residue" evidence="3">
    <location>
        <position position="1613"/>
    </location>
</feature>
<evidence type="ECO:0000313" key="3">
    <source>
        <dbReference type="EMBL" id="RKO90041.1"/>
    </source>
</evidence>
<name>A0A4P9WBN9_9FUNG</name>
<evidence type="ECO:0000256" key="1">
    <source>
        <dbReference type="SAM" id="MobiDB-lite"/>
    </source>
</evidence>
<dbReference type="SUPFAM" id="SSF81606">
    <property type="entry name" value="PP2C-like"/>
    <property type="match status" value="1"/>
</dbReference>
<feature type="region of interest" description="Disordered" evidence="1">
    <location>
        <begin position="656"/>
        <end position="699"/>
    </location>
</feature>
<feature type="compositionally biased region" description="Basic and acidic residues" evidence="1">
    <location>
        <begin position="852"/>
        <end position="867"/>
    </location>
</feature>
<feature type="compositionally biased region" description="Low complexity" evidence="1">
    <location>
        <begin position="1262"/>
        <end position="1273"/>
    </location>
</feature>
<feature type="compositionally biased region" description="Polar residues" evidence="1">
    <location>
        <begin position="1142"/>
        <end position="1165"/>
    </location>
</feature>
<dbReference type="InterPro" id="IPR036457">
    <property type="entry name" value="PPM-type-like_dom_sf"/>
</dbReference>
<dbReference type="InterPro" id="IPR001932">
    <property type="entry name" value="PPM-type_phosphatase-like_dom"/>
</dbReference>
<feature type="compositionally biased region" description="Polar residues" evidence="1">
    <location>
        <begin position="1112"/>
        <end position="1122"/>
    </location>
</feature>
<feature type="compositionally biased region" description="Low complexity" evidence="1">
    <location>
        <begin position="1201"/>
        <end position="1226"/>
    </location>
</feature>
<dbReference type="Gene3D" id="3.60.40.10">
    <property type="entry name" value="PPM-type phosphatase domain"/>
    <property type="match status" value="1"/>
</dbReference>
<feature type="region of interest" description="Disordered" evidence="1">
    <location>
        <begin position="1"/>
        <end position="60"/>
    </location>
</feature>
<feature type="region of interest" description="Disordered" evidence="1">
    <location>
        <begin position="496"/>
        <end position="579"/>
    </location>
</feature>
<protein>
    <recommendedName>
        <fullName evidence="2">PPM-type phosphatase domain-containing protein</fullName>
    </recommendedName>
</protein>
<feature type="compositionally biased region" description="Low complexity" evidence="1">
    <location>
        <begin position="1171"/>
        <end position="1188"/>
    </location>
</feature>
<feature type="compositionally biased region" description="Basic and acidic residues" evidence="1">
    <location>
        <begin position="975"/>
        <end position="988"/>
    </location>
</feature>
<reference evidence="4" key="1">
    <citation type="journal article" date="2018" name="Nat. Microbiol.">
        <title>Leveraging single-cell genomics to expand the fungal tree of life.</title>
        <authorList>
            <person name="Ahrendt S.R."/>
            <person name="Quandt C.A."/>
            <person name="Ciobanu D."/>
            <person name="Clum A."/>
            <person name="Salamov A."/>
            <person name="Andreopoulos B."/>
            <person name="Cheng J.F."/>
            <person name="Woyke T."/>
            <person name="Pelin A."/>
            <person name="Henrissat B."/>
            <person name="Reynolds N.K."/>
            <person name="Benny G.L."/>
            <person name="Smith M.E."/>
            <person name="James T.Y."/>
            <person name="Grigoriev I.V."/>
        </authorList>
    </citation>
    <scope>NUCLEOTIDE SEQUENCE [LARGE SCALE GENOMIC DNA]</scope>
</reference>
<feature type="compositionally biased region" description="Polar residues" evidence="1">
    <location>
        <begin position="1189"/>
        <end position="1198"/>
    </location>
</feature>
<feature type="region of interest" description="Disordered" evidence="1">
    <location>
        <begin position="1259"/>
        <end position="1282"/>
    </location>
</feature>
<evidence type="ECO:0000313" key="4">
    <source>
        <dbReference type="Proteomes" id="UP000269721"/>
    </source>
</evidence>
<feature type="region of interest" description="Disordered" evidence="1">
    <location>
        <begin position="751"/>
        <end position="995"/>
    </location>
</feature>
<keyword evidence="4" id="KW-1185">Reference proteome</keyword>
<proteinExistence type="predicted"/>
<feature type="compositionally biased region" description="Basic and acidic residues" evidence="1">
    <location>
        <begin position="1598"/>
        <end position="1613"/>
    </location>
</feature>
<feature type="region of interest" description="Disordered" evidence="1">
    <location>
        <begin position="1461"/>
        <end position="1613"/>
    </location>
</feature>
<dbReference type="EMBL" id="KZ995754">
    <property type="protein sequence ID" value="RKO90041.1"/>
    <property type="molecule type" value="Genomic_DNA"/>
</dbReference>
<feature type="compositionally biased region" description="Low complexity" evidence="1">
    <location>
        <begin position="868"/>
        <end position="880"/>
    </location>
</feature>
<dbReference type="OrthoDB" id="2124446at2759"/>
<accession>A0A4P9WBN9</accession>
<feature type="domain" description="PPM-type phosphatase" evidence="2">
    <location>
        <begin position="136"/>
        <end position="487"/>
    </location>
</feature>
<organism evidence="3 4">
    <name type="scientific">Blyttiomyces helicus</name>
    <dbReference type="NCBI Taxonomy" id="388810"/>
    <lineage>
        <taxon>Eukaryota</taxon>
        <taxon>Fungi</taxon>
        <taxon>Fungi incertae sedis</taxon>
        <taxon>Chytridiomycota</taxon>
        <taxon>Chytridiomycota incertae sedis</taxon>
        <taxon>Chytridiomycetes</taxon>
        <taxon>Chytridiomycetes incertae sedis</taxon>
        <taxon>Blyttiomyces</taxon>
    </lineage>
</organism>
<feature type="compositionally biased region" description="Basic and acidic residues" evidence="1">
    <location>
        <begin position="826"/>
        <end position="844"/>
    </location>
</feature>
<feature type="region of interest" description="Disordered" evidence="1">
    <location>
        <begin position="1101"/>
        <end position="1230"/>
    </location>
</feature>
<feature type="compositionally biased region" description="Polar residues" evidence="1">
    <location>
        <begin position="1"/>
        <end position="10"/>
    </location>
</feature>
<feature type="compositionally biased region" description="Basic and acidic residues" evidence="1">
    <location>
        <begin position="784"/>
        <end position="797"/>
    </location>
</feature>
<feature type="compositionally biased region" description="Low complexity" evidence="1">
    <location>
        <begin position="809"/>
        <end position="822"/>
    </location>
</feature>